<dbReference type="Proteomes" id="UP000598633">
    <property type="component" value="Unassembled WGS sequence"/>
</dbReference>
<dbReference type="PANTHER" id="PTHR40065">
    <property type="entry name" value="RNA-BINDING PROTEIN YHBY"/>
    <property type="match status" value="1"/>
</dbReference>
<dbReference type="PROSITE" id="PS51295">
    <property type="entry name" value="CRM"/>
    <property type="match status" value="1"/>
</dbReference>
<protein>
    <submittedName>
        <fullName evidence="4">YhbY family RNA-binding protein</fullName>
    </submittedName>
</protein>
<evidence type="ECO:0000256" key="1">
    <source>
        <dbReference type="ARBA" id="ARBA00022884"/>
    </source>
</evidence>
<dbReference type="InterPro" id="IPR001890">
    <property type="entry name" value="RNA-binding_CRM"/>
</dbReference>
<accession>A0A8J6XYD4</accession>
<dbReference type="GO" id="GO:0003723">
    <property type="term" value="F:RNA binding"/>
    <property type="evidence" value="ECO:0007669"/>
    <property type="project" value="UniProtKB-UniRule"/>
</dbReference>
<evidence type="ECO:0000313" key="4">
    <source>
        <dbReference type="EMBL" id="MBD3870083.1"/>
    </source>
</evidence>
<dbReference type="EMBL" id="JACXWA010000029">
    <property type="protein sequence ID" value="MBD3870083.1"/>
    <property type="molecule type" value="Genomic_DNA"/>
</dbReference>
<dbReference type="Pfam" id="PF01985">
    <property type="entry name" value="CRS1_YhbY"/>
    <property type="match status" value="1"/>
</dbReference>
<comment type="caution">
    <text evidence="4">The sequence shown here is derived from an EMBL/GenBank/DDBJ whole genome shotgun (WGS) entry which is preliminary data.</text>
</comment>
<sequence length="102" mass="11196">MGELKGSQRKYLRGVAHSYKPQVQVGKEGLSDNVLDAIDAALGAHELIKVKIAAERADREELVPVIEGRLECECVGTVGRMAILYREHPDPENGSVRRSDQA</sequence>
<dbReference type="InterPro" id="IPR051925">
    <property type="entry name" value="RNA-binding_domain"/>
</dbReference>
<dbReference type="Gene3D" id="3.30.110.60">
    <property type="entry name" value="YhbY-like"/>
    <property type="match status" value="1"/>
</dbReference>
<reference evidence="4 5" key="1">
    <citation type="submission" date="2020-08" db="EMBL/GenBank/DDBJ databases">
        <title>Acidobacteriota in marine sediments use diverse sulfur dissimilation pathways.</title>
        <authorList>
            <person name="Wasmund K."/>
        </authorList>
    </citation>
    <scope>NUCLEOTIDE SEQUENCE [LARGE SCALE GENOMIC DNA]</scope>
    <source>
        <strain evidence="4">MAG AM3-A</strain>
    </source>
</reference>
<evidence type="ECO:0000259" key="3">
    <source>
        <dbReference type="PROSITE" id="PS51295"/>
    </source>
</evidence>
<gene>
    <name evidence="4" type="ORF">IFJ97_01835</name>
</gene>
<keyword evidence="1 2" id="KW-0694">RNA-binding</keyword>
<proteinExistence type="predicted"/>
<feature type="domain" description="CRM" evidence="3">
    <location>
        <begin position="2"/>
        <end position="97"/>
    </location>
</feature>
<organism evidence="4 5">
    <name type="scientific">Candidatus Sulfomarinibacter kjeldsenii</name>
    <dbReference type="NCBI Taxonomy" id="2885994"/>
    <lineage>
        <taxon>Bacteria</taxon>
        <taxon>Pseudomonadati</taxon>
        <taxon>Acidobacteriota</taxon>
        <taxon>Thermoanaerobaculia</taxon>
        <taxon>Thermoanaerobaculales</taxon>
        <taxon>Candidatus Sulfomarinibacteraceae</taxon>
        <taxon>Candidatus Sulfomarinibacter</taxon>
    </lineage>
</organism>
<dbReference type="SUPFAM" id="SSF75471">
    <property type="entry name" value="YhbY-like"/>
    <property type="match status" value="1"/>
</dbReference>
<dbReference type="SMART" id="SM01103">
    <property type="entry name" value="CRS1_YhbY"/>
    <property type="match status" value="1"/>
</dbReference>
<dbReference type="AlphaFoldDB" id="A0A8J6XYD4"/>
<name>A0A8J6XYD4_9BACT</name>
<dbReference type="InterPro" id="IPR035920">
    <property type="entry name" value="YhbY-like_sf"/>
</dbReference>
<dbReference type="PANTHER" id="PTHR40065:SF3">
    <property type="entry name" value="RNA-BINDING PROTEIN YHBY"/>
    <property type="match status" value="1"/>
</dbReference>
<evidence type="ECO:0000313" key="5">
    <source>
        <dbReference type="Proteomes" id="UP000598633"/>
    </source>
</evidence>
<evidence type="ECO:0000256" key="2">
    <source>
        <dbReference type="PROSITE-ProRule" id="PRU00626"/>
    </source>
</evidence>